<name>A0A238L1F7_9RHOB</name>
<protein>
    <submittedName>
        <fullName evidence="1">Uncharacterized protein</fullName>
    </submittedName>
</protein>
<reference evidence="1 2" key="1">
    <citation type="submission" date="2017-05" db="EMBL/GenBank/DDBJ databases">
        <authorList>
            <person name="Song R."/>
            <person name="Chenine A.L."/>
            <person name="Ruprecht R.M."/>
        </authorList>
    </citation>
    <scope>NUCLEOTIDE SEQUENCE [LARGE SCALE GENOMIC DNA]</scope>
    <source>
        <strain evidence="1 2">CECT 8663</strain>
    </source>
</reference>
<accession>A0A238L1F7</accession>
<dbReference type="Proteomes" id="UP000220836">
    <property type="component" value="Unassembled WGS sequence"/>
</dbReference>
<proteinExistence type="predicted"/>
<dbReference type="AlphaFoldDB" id="A0A238L1F7"/>
<dbReference type="RefSeq" id="WP_141468210.1">
    <property type="nucleotide sequence ID" value="NZ_FXYH01000019.1"/>
</dbReference>
<evidence type="ECO:0000313" key="2">
    <source>
        <dbReference type="Proteomes" id="UP000220836"/>
    </source>
</evidence>
<evidence type="ECO:0000313" key="1">
    <source>
        <dbReference type="EMBL" id="SMX48913.1"/>
    </source>
</evidence>
<gene>
    <name evidence="1" type="ORF">PEV8663_04010</name>
</gene>
<organism evidence="1 2">
    <name type="scientific">Pelagimonas varians</name>
    <dbReference type="NCBI Taxonomy" id="696760"/>
    <lineage>
        <taxon>Bacteria</taxon>
        <taxon>Pseudomonadati</taxon>
        <taxon>Pseudomonadota</taxon>
        <taxon>Alphaproteobacteria</taxon>
        <taxon>Rhodobacterales</taxon>
        <taxon>Roseobacteraceae</taxon>
        <taxon>Pelagimonas</taxon>
    </lineage>
</organism>
<dbReference type="OrthoDB" id="7875629at2"/>
<sequence length="112" mass="12151">MTLSAIWSPVRVAWSAENAPSDLAIGNAERLMVALAVSGHLPDWAGRGDWPTVCLNWTSAKIEIEVFDDVYELCQFSPEAHSTVMVVEYAATPSGIGDLVSAMRFNDQLQPG</sequence>
<keyword evidence="2" id="KW-1185">Reference proteome</keyword>
<dbReference type="EMBL" id="FXYH01000019">
    <property type="protein sequence ID" value="SMX48913.1"/>
    <property type="molecule type" value="Genomic_DNA"/>
</dbReference>